<dbReference type="PANTHER" id="PTHR34858">
    <property type="entry name" value="CYSO-CYSTEINE PEPTIDASE"/>
    <property type="match status" value="1"/>
</dbReference>
<keyword evidence="1" id="KW-0645">Protease</keyword>
<evidence type="ECO:0000256" key="3">
    <source>
        <dbReference type="ARBA" id="ARBA00022801"/>
    </source>
</evidence>
<protein>
    <submittedName>
        <fullName evidence="7">Mov34/MPN/PAD-1 family protein</fullName>
    </submittedName>
</protein>
<evidence type="ECO:0000256" key="5">
    <source>
        <dbReference type="ARBA" id="ARBA00023049"/>
    </source>
</evidence>
<dbReference type="EMBL" id="JAGSPC010000004">
    <property type="protein sequence ID" value="MBV7260305.1"/>
    <property type="molecule type" value="Genomic_DNA"/>
</dbReference>
<comment type="caution">
    <text evidence="7">The sequence shown here is derived from an EMBL/GenBank/DDBJ whole genome shotgun (WGS) entry which is preliminary data.</text>
</comment>
<keyword evidence="8" id="KW-1185">Reference proteome</keyword>
<evidence type="ECO:0000259" key="6">
    <source>
        <dbReference type="Pfam" id="PF14464"/>
    </source>
</evidence>
<keyword evidence="2" id="KW-0479">Metal-binding</keyword>
<dbReference type="GO" id="GO:0008270">
    <property type="term" value="F:zinc ion binding"/>
    <property type="evidence" value="ECO:0007669"/>
    <property type="project" value="TreeGrafter"/>
</dbReference>
<name>A0A9X1JLM1_9SPHN</name>
<dbReference type="InterPro" id="IPR028090">
    <property type="entry name" value="JAB_dom_prok"/>
</dbReference>
<dbReference type="AlphaFoldDB" id="A0A9X1JLM1"/>
<evidence type="ECO:0000313" key="7">
    <source>
        <dbReference type="EMBL" id="MBV7260305.1"/>
    </source>
</evidence>
<dbReference type="Proteomes" id="UP001138681">
    <property type="component" value="Unassembled WGS sequence"/>
</dbReference>
<keyword evidence="4" id="KW-0862">Zinc</keyword>
<feature type="domain" description="JAB" evidence="6">
    <location>
        <begin position="23"/>
        <end position="112"/>
    </location>
</feature>
<gene>
    <name evidence="7" type="ORF">KCG46_12060</name>
</gene>
<dbReference type="InterPro" id="IPR051929">
    <property type="entry name" value="VirAsm_ModProt"/>
</dbReference>
<dbReference type="PANTHER" id="PTHR34858:SF1">
    <property type="entry name" value="CYSO-CYSTEINE PEPTIDASE"/>
    <property type="match status" value="1"/>
</dbReference>
<organism evidence="7 8">
    <name type="scientific">Erythrobacter crassostreae</name>
    <dbReference type="NCBI Taxonomy" id="2828328"/>
    <lineage>
        <taxon>Bacteria</taxon>
        <taxon>Pseudomonadati</taxon>
        <taxon>Pseudomonadota</taxon>
        <taxon>Alphaproteobacteria</taxon>
        <taxon>Sphingomonadales</taxon>
        <taxon>Erythrobacteraceae</taxon>
        <taxon>Erythrobacter/Porphyrobacter group</taxon>
        <taxon>Erythrobacter</taxon>
    </lineage>
</organism>
<proteinExistence type="predicted"/>
<dbReference type="RefSeq" id="WP_218405692.1">
    <property type="nucleotide sequence ID" value="NZ_JAGSPC010000004.1"/>
</dbReference>
<keyword evidence="3" id="KW-0378">Hydrolase</keyword>
<reference evidence="7" key="1">
    <citation type="submission" date="2021-04" db="EMBL/GenBank/DDBJ databases">
        <authorList>
            <person name="Pira H."/>
            <person name="Risdian C."/>
            <person name="Wink J."/>
        </authorList>
    </citation>
    <scope>NUCLEOTIDE SEQUENCE</scope>
    <source>
        <strain evidence="7">WH158</strain>
    </source>
</reference>
<evidence type="ECO:0000256" key="1">
    <source>
        <dbReference type="ARBA" id="ARBA00022670"/>
    </source>
</evidence>
<dbReference type="GO" id="GO:0006508">
    <property type="term" value="P:proteolysis"/>
    <property type="evidence" value="ECO:0007669"/>
    <property type="project" value="UniProtKB-KW"/>
</dbReference>
<dbReference type="GO" id="GO:0008235">
    <property type="term" value="F:metalloexopeptidase activity"/>
    <property type="evidence" value="ECO:0007669"/>
    <property type="project" value="TreeGrafter"/>
</dbReference>
<accession>A0A9X1JLM1</accession>
<evidence type="ECO:0000313" key="8">
    <source>
        <dbReference type="Proteomes" id="UP001138681"/>
    </source>
</evidence>
<keyword evidence="5" id="KW-0482">Metalloprotease</keyword>
<dbReference type="Pfam" id="PF14464">
    <property type="entry name" value="Prok-JAB"/>
    <property type="match status" value="1"/>
</dbReference>
<evidence type="ECO:0000256" key="2">
    <source>
        <dbReference type="ARBA" id="ARBA00022723"/>
    </source>
</evidence>
<evidence type="ECO:0000256" key="4">
    <source>
        <dbReference type="ARBA" id="ARBA00022833"/>
    </source>
</evidence>
<sequence length="147" mass="16290">MHSPFALTVSANLDEDLKRLFDEAFPNECCGALFGSVGRDGDWHIDKAVGLTNCFGGDRTKAFAIAPQELSQAVRRERTYDLVGFFHSHPRGSHRPSIKDIAEAGPWPGYIQAIIASIDGKGPKPFFYFATADLWQPVPIRELILDD</sequence>